<feature type="domain" description="Aldehyde oxidase/xanthine dehydrogenase second molybdopterin binding" evidence="1">
    <location>
        <begin position="16"/>
        <end position="141"/>
    </location>
</feature>
<dbReference type="Proteomes" id="UP000703674">
    <property type="component" value="Unassembled WGS sequence"/>
</dbReference>
<dbReference type="EMBL" id="JAAVJR010000331">
    <property type="protein sequence ID" value="NJW54611.1"/>
    <property type="molecule type" value="Genomic_DNA"/>
</dbReference>
<accession>A0ABX1D7W0</accession>
<reference evidence="2 3" key="1">
    <citation type="submission" date="2020-03" db="EMBL/GenBank/DDBJ databases">
        <title>Salinimicrobium sp. nov, isolated from SCS.</title>
        <authorList>
            <person name="Cao W.R."/>
        </authorList>
    </citation>
    <scope>NUCLEOTIDE SEQUENCE [LARGE SCALE GENOMIC DNA]</scope>
    <source>
        <strain evidence="3">J15B91</strain>
    </source>
</reference>
<proteinExistence type="predicted"/>
<dbReference type="InterPro" id="IPR052516">
    <property type="entry name" value="N-heterocyclic_Hydroxylase"/>
</dbReference>
<keyword evidence="3" id="KW-1185">Reference proteome</keyword>
<comment type="caution">
    <text evidence="2">The sequence shown here is derived from an EMBL/GenBank/DDBJ whole genome shotgun (WGS) entry which is preliminary data.</text>
</comment>
<name>A0ABX1D7W0_9FLAO</name>
<dbReference type="PANTHER" id="PTHR47495">
    <property type="entry name" value="ALDEHYDE DEHYDROGENASE"/>
    <property type="match status" value="1"/>
</dbReference>
<dbReference type="PANTHER" id="PTHR47495:SF1">
    <property type="entry name" value="BLL3820 PROTEIN"/>
    <property type="match status" value="1"/>
</dbReference>
<feature type="non-terminal residue" evidence="2">
    <location>
        <position position="162"/>
    </location>
</feature>
<evidence type="ECO:0000313" key="3">
    <source>
        <dbReference type="Proteomes" id="UP000703674"/>
    </source>
</evidence>
<dbReference type="Gene3D" id="3.30.365.10">
    <property type="entry name" value="Aldehyde oxidase/xanthine dehydrogenase, molybdopterin binding domain"/>
    <property type="match status" value="1"/>
</dbReference>
<evidence type="ECO:0000313" key="2">
    <source>
        <dbReference type="EMBL" id="NJW54611.1"/>
    </source>
</evidence>
<dbReference type="InterPro" id="IPR046867">
    <property type="entry name" value="AldOxase/xan_DH_MoCoBD2"/>
</dbReference>
<protein>
    <submittedName>
        <fullName evidence="2">Molybdopterin-dependent oxidoreductase</fullName>
    </submittedName>
</protein>
<dbReference type="InterPro" id="IPR037165">
    <property type="entry name" value="AldOxase/xan_DH_Mopterin-bd_sf"/>
</dbReference>
<dbReference type="RefSeq" id="WP_168139526.1">
    <property type="nucleotide sequence ID" value="NZ_JAAVJR010000331.1"/>
</dbReference>
<dbReference type="Pfam" id="PF20256">
    <property type="entry name" value="MoCoBD_2"/>
    <property type="match status" value="1"/>
</dbReference>
<organism evidence="2 3">
    <name type="scientific">Salinimicrobium oceani</name>
    <dbReference type="NCBI Taxonomy" id="2722702"/>
    <lineage>
        <taxon>Bacteria</taxon>
        <taxon>Pseudomonadati</taxon>
        <taxon>Bacteroidota</taxon>
        <taxon>Flavobacteriia</taxon>
        <taxon>Flavobacteriales</taxon>
        <taxon>Flavobacteriaceae</taxon>
        <taxon>Salinimicrobium</taxon>
    </lineage>
</organism>
<evidence type="ECO:0000259" key="1">
    <source>
        <dbReference type="Pfam" id="PF20256"/>
    </source>
</evidence>
<sequence length="162" mass="17273">MSNSDGENVAESDDSNRPDRINAWLRIMEDGSILVLTGKMELGQGIGIAVAQVAAEELNTSPNMVEVNLAETGVTANEGYTAGSRSIETSAMSIRNAAAAAREKLLSLASKKWGIPQSQLSLEDGVISSGGQTMNLYELLEGRQINEDIGTPSEIYGKTKRK</sequence>
<gene>
    <name evidence="2" type="ORF">HC175_17005</name>
</gene>
<dbReference type="SUPFAM" id="SSF56003">
    <property type="entry name" value="Molybdenum cofactor-binding domain"/>
    <property type="match status" value="1"/>
</dbReference>